<sequence>MLTIQAVQEYHWNHRANARMQPPLRKETPMAPEDLMIHTASGLVLRQQLPYRSGPLAISRHDHTLLIEALAPDTELSVHPSPEGIVLRIEATRYTLALAKTEMLHIRTGAGDDNVFVESTLDSRIVIETGEGNDRIRIEGQLPPDGQPLNAGSVIIDAGAGDDHVVVEGVRQAEIDGGKGNDALHSAAAHSTLYAGAGDDVVRVNAGNATIEAFAGNNRLSTGPLDDRLYGNASSILVEDGFSAPLLYEAHDAELPAQYLDTFDIQGDPAYTDKVRRQLVMLRASPSASGLLEQLVAHKVKVAIKSIPELDNAYAGFDPAQGDPTIRNGMRGDRILNCKIGYNPLAHRRDAPSLVMLYHELCHVWNFATGSVNDNSERLAVGLENPGSLFDFDDDPSTPDTDTNPAPFNENALRHELGLPPRLTYP</sequence>
<dbReference type="SUPFAM" id="SSF51120">
    <property type="entry name" value="beta-Roll"/>
    <property type="match status" value="1"/>
</dbReference>
<accession>A0AAD0LCD3</accession>
<dbReference type="Gene3D" id="2.160.20.160">
    <property type="match status" value="1"/>
</dbReference>
<evidence type="ECO:0008006" key="5">
    <source>
        <dbReference type="Google" id="ProtNLM"/>
    </source>
</evidence>
<dbReference type="InterPro" id="IPR001343">
    <property type="entry name" value="Hemolysn_Ca-bd"/>
</dbReference>
<dbReference type="AlphaFoldDB" id="A0AAD0LCD3"/>
<dbReference type="InterPro" id="IPR011049">
    <property type="entry name" value="Serralysin-like_metalloprot_C"/>
</dbReference>
<protein>
    <recommendedName>
        <fullName evidence="5">Hemolysin</fullName>
    </recommendedName>
</protein>
<dbReference type="EMBL" id="CP030750">
    <property type="protein sequence ID" value="AXA26094.1"/>
    <property type="molecule type" value="Genomic_DNA"/>
</dbReference>
<evidence type="ECO:0000313" key="3">
    <source>
        <dbReference type="EMBL" id="AXA26094.1"/>
    </source>
</evidence>
<feature type="region of interest" description="Disordered" evidence="2">
    <location>
        <begin position="389"/>
        <end position="426"/>
    </location>
</feature>
<evidence type="ECO:0000313" key="4">
    <source>
        <dbReference type="Proteomes" id="UP000251617"/>
    </source>
</evidence>
<organism evidence="3 4">
    <name type="scientific">Pseudomonas putida</name>
    <name type="common">Arthrobacter siderocapsulatus</name>
    <dbReference type="NCBI Taxonomy" id="303"/>
    <lineage>
        <taxon>Bacteria</taxon>
        <taxon>Pseudomonadati</taxon>
        <taxon>Pseudomonadota</taxon>
        <taxon>Gammaproteobacteria</taxon>
        <taxon>Pseudomonadales</taxon>
        <taxon>Pseudomonadaceae</taxon>
        <taxon>Pseudomonas</taxon>
    </lineage>
</organism>
<dbReference type="GO" id="GO:0005509">
    <property type="term" value="F:calcium ion binding"/>
    <property type="evidence" value="ECO:0007669"/>
    <property type="project" value="InterPro"/>
</dbReference>
<gene>
    <name evidence="3" type="ORF">C1S65_19005</name>
</gene>
<dbReference type="Proteomes" id="UP000251617">
    <property type="component" value="Chromosome"/>
</dbReference>
<evidence type="ECO:0000256" key="2">
    <source>
        <dbReference type="SAM" id="MobiDB-lite"/>
    </source>
</evidence>
<name>A0AAD0LCD3_PSEPU</name>
<evidence type="ECO:0000256" key="1">
    <source>
        <dbReference type="ARBA" id="ARBA00022837"/>
    </source>
</evidence>
<dbReference type="PRINTS" id="PR00313">
    <property type="entry name" value="CABNDNGRPT"/>
</dbReference>
<dbReference type="Pfam" id="PF00353">
    <property type="entry name" value="HemolysinCabind"/>
    <property type="match status" value="3"/>
</dbReference>
<reference evidence="3 4" key="1">
    <citation type="submission" date="2018-06" db="EMBL/GenBank/DDBJ databases">
        <title>The genome of Pseudomonas putida NX-1, a lignin degrader.</title>
        <authorList>
            <person name="Xu Z."/>
        </authorList>
    </citation>
    <scope>NUCLEOTIDE SEQUENCE [LARGE SCALE GENOMIC DNA]</scope>
    <source>
        <strain evidence="3 4">NX-1</strain>
    </source>
</reference>
<keyword evidence="1" id="KW-0106">Calcium</keyword>
<dbReference type="Pfam" id="PF14891">
    <property type="entry name" value="Peptidase_M91"/>
    <property type="match status" value="1"/>
</dbReference>
<proteinExistence type="predicted"/>
<dbReference type="InterPro" id="IPR028208">
    <property type="entry name" value="Effector_pro_NleD-like"/>
</dbReference>